<accession>A0ABQ5FSQ4</accession>
<reference evidence="2" key="1">
    <citation type="journal article" date="2022" name="Int. J. Mol. Sci.">
        <title>Draft Genome of Tanacetum Coccineum: Genomic Comparison of Closely Related Tanacetum-Family Plants.</title>
        <authorList>
            <person name="Yamashiro T."/>
            <person name="Shiraishi A."/>
            <person name="Nakayama K."/>
            <person name="Satake H."/>
        </authorList>
    </citation>
    <scope>NUCLEOTIDE SEQUENCE</scope>
</reference>
<evidence type="ECO:0008006" key="4">
    <source>
        <dbReference type="Google" id="ProtNLM"/>
    </source>
</evidence>
<dbReference type="EMBL" id="BQNB010017634">
    <property type="protein sequence ID" value="GJT65482.1"/>
    <property type="molecule type" value="Genomic_DNA"/>
</dbReference>
<feature type="region of interest" description="Disordered" evidence="1">
    <location>
        <begin position="156"/>
        <end position="202"/>
    </location>
</feature>
<reference evidence="2" key="2">
    <citation type="submission" date="2022-01" db="EMBL/GenBank/DDBJ databases">
        <authorList>
            <person name="Yamashiro T."/>
            <person name="Shiraishi A."/>
            <person name="Satake H."/>
            <person name="Nakayama K."/>
        </authorList>
    </citation>
    <scope>NUCLEOTIDE SEQUENCE</scope>
</reference>
<comment type="caution">
    <text evidence="2">The sequence shown here is derived from an EMBL/GenBank/DDBJ whole genome shotgun (WGS) entry which is preliminary data.</text>
</comment>
<feature type="compositionally biased region" description="Polar residues" evidence="1">
    <location>
        <begin position="186"/>
        <end position="198"/>
    </location>
</feature>
<evidence type="ECO:0000313" key="3">
    <source>
        <dbReference type="Proteomes" id="UP001151760"/>
    </source>
</evidence>
<feature type="compositionally biased region" description="Basic and acidic residues" evidence="1">
    <location>
        <begin position="156"/>
        <end position="180"/>
    </location>
</feature>
<feature type="region of interest" description="Disordered" evidence="1">
    <location>
        <begin position="23"/>
        <end position="45"/>
    </location>
</feature>
<keyword evidence="3" id="KW-1185">Reference proteome</keyword>
<name>A0ABQ5FSQ4_9ASTR</name>
<sequence length="544" mass="61649">MCVTWTRAFSSTLVSSDTEKLQELTVTDPTPSSSTPSSSSPKPTLSMSQHILSLFMPRNKFHVLAQHLQEVMEESLPNMVDDRVKEVTKTQVPIYVAEGSILKRTKMQAEITNAISNHIPSHVDSSIRSYMSNHILHVHPTQASNTPCRPSVIHLRDQDDPQNDAHLEGDNSAKRQKTSEHGTNIFRESSYGQANESNPAEKVSQEVVEEMSEIVDEAKLRKVVDEMLRQQYTSGYENQDPKAPALSLVNQDLLYLKKDNSGPKKIVLSLHKFFAVIFLDDDIEERTSRWGSQKADFKLFLIQLGVAKGRFRASFDLGVAEVCGLEGVAIRLSLDIGDLFAASYRFIIALVELSNMVLRKVVICVNGNVIQANLNVIDIECFSEILIIGSAYKVKMDDPNITMEEYIRLEEEIARRHGKVTLSCESMVSPLNDNEIDFRISFDESDDEDYTIFFYKSSFSYKIIYVNDLKTDSENDNDKVNIPSFPSPEPTVSYFDDLDYLKDFEHEFPVIVYNDALTSKSYFLTEPSINPQRIDEFNLKDETS</sequence>
<dbReference type="Proteomes" id="UP001151760">
    <property type="component" value="Unassembled WGS sequence"/>
</dbReference>
<proteinExistence type="predicted"/>
<gene>
    <name evidence="2" type="ORF">Tco_1016962</name>
</gene>
<organism evidence="2 3">
    <name type="scientific">Tanacetum coccineum</name>
    <dbReference type="NCBI Taxonomy" id="301880"/>
    <lineage>
        <taxon>Eukaryota</taxon>
        <taxon>Viridiplantae</taxon>
        <taxon>Streptophyta</taxon>
        <taxon>Embryophyta</taxon>
        <taxon>Tracheophyta</taxon>
        <taxon>Spermatophyta</taxon>
        <taxon>Magnoliopsida</taxon>
        <taxon>eudicotyledons</taxon>
        <taxon>Gunneridae</taxon>
        <taxon>Pentapetalae</taxon>
        <taxon>asterids</taxon>
        <taxon>campanulids</taxon>
        <taxon>Asterales</taxon>
        <taxon>Asteraceae</taxon>
        <taxon>Asteroideae</taxon>
        <taxon>Anthemideae</taxon>
        <taxon>Anthemidinae</taxon>
        <taxon>Tanacetum</taxon>
    </lineage>
</organism>
<feature type="compositionally biased region" description="Low complexity" evidence="1">
    <location>
        <begin position="25"/>
        <end position="45"/>
    </location>
</feature>
<evidence type="ECO:0000256" key="1">
    <source>
        <dbReference type="SAM" id="MobiDB-lite"/>
    </source>
</evidence>
<protein>
    <recommendedName>
        <fullName evidence="4">Reverse transcriptase domain-containing protein</fullName>
    </recommendedName>
</protein>
<evidence type="ECO:0000313" key="2">
    <source>
        <dbReference type="EMBL" id="GJT65482.1"/>
    </source>
</evidence>